<keyword evidence="1" id="KW-0175">Coiled coil</keyword>
<dbReference type="AlphaFoldDB" id="A0A4V5NEG1"/>
<name>A0A4V5NEG1_9PEZI</name>
<sequence>MAADTADEPPPSPHGANNLSPSDSYATAHHDNNTDAHGPGDSHSGTSDKHSTKEGCYFRSGNSIDRLSENCADRKSRTHDEPKVLHRCIAGADIPQDDSQKAHAVLEKPQAQKPRRSTDIISGCSDPNGHAHDTLKKLHSLEYRLDTLTSCLQTEATARASMSALYDHEFMRVGYDMFVTKNNIDGLTAKTQQNEAKTGAEGGCERWMAVESKISLLQAVTNEEHKRRAALSELVSGKLQGLVETLQAGHASMAGRLELFVNQLEALTEALGKVREKSKRDSTSATVDNILLRLQVVEQRKNTAKPDTGPANAQQGPTNSLALADVQRRLQALEQPACGTIKHQLEELRATTIAYDADIDHANSRIAELESIVRDGGLNDRRLVDIELQLDALEKTHSSLGANGHQRHGQDHPQDHPQDCVSTPSFTAELHYIDARLARLEEVDPFPMSERLEDTALLLDDLKTKHKDLVAKHFDLAAACANDWEQQAHDIDRLDKVVAFFDGPRVAERLEAIEARLRETQQQLDELKREHDDLLTKHFDLAATYADDRLAQKDAIKRLENTVEGLPSRADVTRLDPNDLYGRLNDAADFDAEVVERVDSIEAHKGEEAVMAGVECGTA</sequence>
<feature type="coiled-coil region" evidence="1">
    <location>
        <begin position="507"/>
        <end position="537"/>
    </location>
</feature>
<feature type="compositionally biased region" description="Basic and acidic residues" evidence="2">
    <location>
        <begin position="408"/>
        <end position="418"/>
    </location>
</feature>
<reference evidence="3 4" key="1">
    <citation type="submission" date="2017-03" db="EMBL/GenBank/DDBJ databases">
        <title>Genomes of endolithic fungi from Antarctica.</title>
        <authorList>
            <person name="Coleine C."/>
            <person name="Masonjones S."/>
            <person name="Stajich J.E."/>
        </authorList>
    </citation>
    <scope>NUCLEOTIDE SEQUENCE [LARGE SCALE GENOMIC DNA]</scope>
    <source>
        <strain evidence="3 4">CCFEE 5184</strain>
    </source>
</reference>
<dbReference type="EMBL" id="NAJQ01000594">
    <property type="protein sequence ID" value="TKA67099.1"/>
    <property type="molecule type" value="Genomic_DNA"/>
</dbReference>
<evidence type="ECO:0000313" key="4">
    <source>
        <dbReference type="Proteomes" id="UP000309340"/>
    </source>
</evidence>
<proteinExistence type="predicted"/>
<feature type="region of interest" description="Disordered" evidence="2">
    <location>
        <begin position="1"/>
        <end position="59"/>
    </location>
</feature>
<dbReference type="PROSITE" id="PS01231">
    <property type="entry name" value="TRMA_2"/>
    <property type="match status" value="1"/>
</dbReference>
<keyword evidence="4" id="KW-1185">Reference proteome</keyword>
<dbReference type="Proteomes" id="UP000309340">
    <property type="component" value="Unassembled WGS sequence"/>
</dbReference>
<feature type="compositionally biased region" description="Polar residues" evidence="2">
    <location>
        <begin position="15"/>
        <end position="25"/>
    </location>
</feature>
<evidence type="ECO:0000256" key="2">
    <source>
        <dbReference type="SAM" id="MobiDB-lite"/>
    </source>
</evidence>
<protein>
    <submittedName>
        <fullName evidence="3">Uncharacterized protein</fullName>
    </submittedName>
</protein>
<evidence type="ECO:0000256" key="1">
    <source>
        <dbReference type="SAM" id="Coils"/>
    </source>
</evidence>
<comment type="caution">
    <text evidence="3">The sequence shown here is derived from an EMBL/GenBank/DDBJ whole genome shotgun (WGS) entry which is preliminary data.</text>
</comment>
<accession>A0A4V5NEG1</accession>
<feature type="compositionally biased region" description="Basic and acidic residues" evidence="2">
    <location>
        <begin position="28"/>
        <end position="53"/>
    </location>
</feature>
<evidence type="ECO:0000313" key="3">
    <source>
        <dbReference type="EMBL" id="TKA67099.1"/>
    </source>
</evidence>
<organism evidence="3 4">
    <name type="scientific">Friedmanniomyces simplex</name>
    <dbReference type="NCBI Taxonomy" id="329884"/>
    <lineage>
        <taxon>Eukaryota</taxon>
        <taxon>Fungi</taxon>
        <taxon>Dikarya</taxon>
        <taxon>Ascomycota</taxon>
        <taxon>Pezizomycotina</taxon>
        <taxon>Dothideomycetes</taxon>
        <taxon>Dothideomycetidae</taxon>
        <taxon>Mycosphaerellales</taxon>
        <taxon>Teratosphaeriaceae</taxon>
        <taxon>Friedmanniomyces</taxon>
    </lineage>
</organism>
<feature type="region of interest" description="Disordered" evidence="2">
    <location>
        <begin position="399"/>
        <end position="419"/>
    </location>
</feature>
<dbReference type="InterPro" id="IPR030391">
    <property type="entry name" value="MeTrfase_TrmA_CS"/>
</dbReference>
<gene>
    <name evidence="3" type="ORF">B0A55_09624</name>
</gene>